<dbReference type="InterPro" id="IPR052775">
    <property type="entry name" value="IUN_hydrolase"/>
</dbReference>
<dbReference type="InterPro" id="IPR001910">
    <property type="entry name" value="Inosine/uridine_hydrolase_dom"/>
</dbReference>
<dbReference type="AlphaFoldDB" id="A0AAW1KLJ8"/>
<feature type="domain" description="Inosine/uridine-preferring nucleoside hydrolase" evidence="2">
    <location>
        <begin position="14"/>
        <end position="311"/>
    </location>
</feature>
<evidence type="ECO:0000256" key="1">
    <source>
        <dbReference type="ARBA" id="ARBA00009176"/>
    </source>
</evidence>
<proteinExistence type="inferred from homology"/>
<dbReference type="PANTHER" id="PTHR46190">
    <property type="entry name" value="SI:CH211-201H21.5-RELATED"/>
    <property type="match status" value="1"/>
</dbReference>
<dbReference type="Gene3D" id="3.90.245.10">
    <property type="entry name" value="Ribonucleoside hydrolase-like"/>
    <property type="match status" value="1"/>
</dbReference>
<keyword evidence="3" id="KW-0378">Hydrolase</keyword>
<dbReference type="Pfam" id="PF01156">
    <property type="entry name" value="IU_nuc_hydro"/>
    <property type="match status" value="1"/>
</dbReference>
<name>A0AAW1KLJ8_POPJA</name>
<accession>A0AAW1KLJ8</accession>
<comment type="similarity">
    <text evidence="1">Belongs to the IUNH family.</text>
</comment>
<dbReference type="CDD" id="cd02649">
    <property type="entry name" value="nuc_hydro_CeIAG"/>
    <property type="match status" value="1"/>
</dbReference>
<organism evidence="3 4">
    <name type="scientific">Popillia japonica</name>
    <name type="common">Japanese beetle</name>
    <dbReference type="NCBI Taxonomy" id="7064"/>
    <lineage>
        <taxon>Eukaryota</taxon>
        <taxon>Metazoa</taxon>
        <taxon>Ecdysozoa</taxon>
        <taxon>Arthropoda</taxon>
        <taxon>Hexapoda</taxon>
        <taxon>Insecta</taxon>
        <taxon>Pterygota</taxon>
        <taxon>Neoptera</taxon>
        <taxon>Endopterygota</taxon>
        <taxon>Coleoptera</taxon>
        <taxon>Polyphaga</taxon>
        <taxon>Scarabaeiformia</taxon>
        <taxon>Scarabaeidae</taxon>
        <taxon>Rutelinae</taxon>
        <taxon>Popillia</taxon>
    </lineage>
</organism>
<evidence type="ECO:0000313" key="4">
    <source>
        <dbReference type="Proteomes" id="UP001458880"/>
    </source>
</evidence>
<dbReference type="SUPFAM" id="SSF53590">
    <property type="entry name" value="Nucleoside hydrolase"/>
    <property type="match status" value="1"/>
</dbReference>
<gene>
    <name evidence="3" type="ORF">QE152_g22021</name>
</gene>
<evidence type="ECO:0000259" key="2">
    <source>
        <dbReference type="Pfam" id="PF01156"/>
    </source>
</evidence>
<protein>
    <submittedName>
        <fullName evidence="3">Inosine-uridine preferring nucleoside hydrolase</fullName>
    </submittedName>
</protein>
<comment type="caution">
    <text evidence="3">The sequence shown here is derived from an EMBL/GenBank/DDBJ whole genome shotgun (WGS) entry which is preliminary data.</text>
</comment>
<dbReference type="GO" id="GO:0016799">
    <property type="term" value="F:hydrolase activity, hydrolyzing N-glycosyl compounds"/>
    <property type="evidence" value="ECO:0007669"/>
    <property type="project" value="InterPro"/>
</dbReference>
<dbReference type="PANTHER" id="PTHR46190:SF1">
    <property type="entry name" value="SI:CH211-201H21.5"/>
    <property type="match status" value="1"/>
</dbReference>
<reference evidence="3 4" key="1">
    <citation type="journal article" date="2024" name="BMC Genomics">
        <title>De novo assembly and annotation of Popillia japonica's genome with initial clues to its potential as an invasive pest.</title>
        <authorList>
            <person name="Cucini C."/>
            <person name="Boschi S."/>
            <person name="Funari R."/>
            <person name="Cardaioli E."/>
            <person name="Iannotti N."/>
            <person name="Marturano G."/>
            <person name="Paoli F."/>
            <person name="Bruttini M."/>
            <person name="Carapelli A."/>
            <person name="Frati F."/>
            <person name="Nardi F."/>
        </authorList>
    </citation>
    <scope>NUCLEOTIDE SEQUENCE [LARGE SCALE GENOMIC DNA]</scope>
    <source>
        <strain evidence="3">DMR45628</strain>
    </source>
</reference>
<keyword evidence="4" id="KW-1185">Reference proteome</keyword>
<dbReference type="Proteomes" id="UP001458880">
    <property type="component" value="Unassembled WGS sequence"/>
</dbReference>
<sequence length="325" mass="36930">MFKNKATCQLVQHIIIDTDGRVDDIIALLLFLNAEKEGLVKIEAICCTRNANTTVENVCKNVIRILQLIRRTDIPIYQGAQNPIICPDGKIALYHGEDGFGDLHYDEEPDLSIIQKEPSAIGMNAIVSRHPGEIYLVCLGPLTNVALAMILYKDFASSLKEIYIMGGNYKAIGNVTRTAEFNFHVDPESVHIILRNAKCPISILPWETCAITKMTMDWRFEELGNVNDPMIQLLNKAEKSVYRDRLSEHWYPCDAFLAITLIYPECIRKEGIYHATIELNGKETRGQVVLDHLNENESNVRIIKRVNENFVQDILYKSFRTGFAE</sequence>
<dbReference type="InterPro" id="IPR036452">
    <property type="entry name" value="Ribo_hydro-like"/>
</dbReference>
<dbReference type="EMBL" id="JASPKY010000210">
    <property type="protein sequence ID" value="KAK9720458.1"/>
    <property type="molecule type" value="Genomic_DNA"/>
</dbReference>
<evidence type="ECO:0000313" key="3">
    <source>
        <dbReference type="EMBL" id="KAK9720458.1"/>
    </source>
</evidence>